<proteinExistence type="inferred from homology"/>
<dbReference type="PANTHER" id="PTHR23105">
    <property type="entry name" value="RIBOSOMAL PROTEIN L7AE FAMILY MEMBER"/>
    <property type="match status" value="1"/>
</dbReference>
<dbReference type="InterPro" id="IPR050257">
    <property type="entry name" value="eL8/uL1-like"/>
</dbReference>
<dbReference type="Pfam" id="PF01248">
    <property type="entry name" value="Ribosomal_L7Ae"/>
    <property type="match status" value="1"/>
</dbReference>
<dbReference type="PROSITE" id="PS01082">
    <property type="entry name" value="RIBOSOMAL_L7AE"/>
    <property type="match status" value="1"/>
</dbReference>
<feature type="compositionally biased region" description="Basic and acidic residues" evidence="5">
    <location>
        <begin position="246"/>
        <end position="259"/>
    </location>
</feature>
<comment type="caution">
    <text evidence="7">The sequence shown here is derived from an EMBL/GenBank/DDBJ whole genome shotgun (WGS) entry which is preliminary data.</text>
</comment>
<dbReference type="InterPro" id="IPR018492">
    <property type="entry name" value="Ribosomal_eL8/Nhp2"/>
</dbReference>
<accession>A0ABP1FHS7</accession>
<comment type="similarity">
    <text evidence="1 4">Belongs to the eukaryotic ribosomal protein eL8 family.</text>
</comment>
<sequence length="259" mass="29042">MAPKGKRVAAAPAAIKKDRAPAKTVNPLFEKREKRFGVGGTHAPKHDLHRFVKWPKYVRIQRQRRVLNQRLKVPPALNRFTKAADKNLAETVFKLLLKYRPEDKAAKKQRLLSEAEAREKGTKADKKKPVVVKYGLNHITHLVETGKAKLVVIAHDVDPIELVVWLPAVCRKMDVPYIIIKGKARLGTVVHMKNAAALALTAVKGEDQRELDKVLESAKTSFNDAPRMSWGGGIMGPKSQAKARKRDKELQKELAQRLG</sequence>
<organism evidence="7 8">
    <name type="scientific">Coccomyxa viridis</name>
    <dbReference type="NCBI Taxonomy" id="1274662"/>
    <lineage>
        <taxon>Eukaryota</taxon>
        <taxon>Viridiplantae</taxon>
        <taxon>Chlorophyta</taxon>
        <taxon>core chlorophytes</taxon>
        <taxon>Trebouxiophyceae</taxon>
        <taxon>Trebouxiophyceae incertae sedis</taxon>
        <taxon>Coccomyxaceae</taxon>
        <taxon>Coccomyxa</taxon>
    </lineage>
</organism>
<keyword evidence="3 4" id="KW-0687">Ribonucleoprotein</keyword>
<dbReference type="PRINTS" id="PR00881">
    <property type="entry name" value="L7ARS6FAMILY"/>
</dbReference>
<comment type="function">
    <text evidence="4">Component of the ribosome.</text>
</comment>
<dbReference type="Proteomes" id="UP001497392">
    <property type="component" value="Unassembled WGS sequence"/>
</dbReference>
<dbReference type="InterPro" id="IPR004038">
    <property type="entry name" value="Ribosomal_eL8/eL30/eS12/Gad45"/>
</dbReference>
<evidence type="ECO:0000313" key="8">
    <source>
        <dbReference type="Proteomes" id="UP001497392"/>
    </source>
</evidence>
<reference evidence="7 8" key="1">
    <citation type="submission" date="2024-06" db="EMBL/GenBank/DDBJ databases">
        <authorList>
            <person name="Kraege A."/>
            <person name="Thomma B."/>
        </authorList>
    </citation>
    <scope>NUCLEOTIDE SEQUENCE [LARGE SCALE GENOMIC DNA]</scope>
</reference>
<gene>
    <name evidence="7" type="primary">g1342</name>
    <name evidence="7" type="ORF">VP750_LOCUS1159</name>
</gene>
<dbReference type="Gene3D" id="3.30.1330.30">
    <property type="match status" value="1"/>
</dbReference>
<keyword evidence="2 4" id="KW-0689">Ribosomal protein</keyword>
<dbReference type="PRINTS" id="PR00882">
    <property type="entry name" value="RIBOSOMALL7A"/>
</dbReference>
<dbReference type="InterPro" id="IPR029064">
    <property type="entry name" value="Ribosomal_eL30-like_sf"/>
</dbReference>
<evidence type="ECO:0000256" key="2">
    <source>
        <dbReference type="ARBA" id="ARBA00022980"/>
    </source>
</evidence>
<evidence type="ECO:0000256" key="1">
    <source>
        <dbReference type="ARBA" id="ARBA00007337"/>
    </source>
</evidence>
<name>A0ABP1FHS7_9CHLO</name>
<evidence type="ECO:0000256" key="3">
    <source>
        <dbReference type="ARBA" id="ARBA00023274"/>
    </source>
</evidence>
<evidence type="ECO:0000256" key="5">
    <source>
        <dbReference type="SAM" id="MobiDB-lite"/>
    </source>
</evidence>
<feature type="region of interest" description="Disordered" evidence="5">
    <location>
        <begin position="226"/>
        <end position="259"/>
    </location>
</feature>
<feature type="domain" description="Ribosomal protein eL8/eL30/eS12/Gadd45" evidence="6">
    <location>
        <begin position="126"/>
        <end position="209"/>
    </location>
</feature>
<evidence type="ECO:0000256" key="4">
    <source>
        <dbReference type="RuleBase" id="RU367042"/>
    </source>
</evidence>
<dbReference type="InterPro" id="IPR004037">
    <property type="entry name" value="Ribosomal_eL8-like_CS"/>
</dbReference>
<dbReference type="InterPro" id="IPR001921">
    <property type="entry name" value="Ribosomal_eL8_euk"/>
</dbReference>
<keyword evidence="8" id="KW-1185">Reference proteome</keyword>
<evidence type="ECO:0000313" key="7">
    <source>
        <dbReference type="EMBL" id="CAL5219500.1"/>
    </source>
</evidence>
<protein>
    <recommendedName>
        <fullName evidence="4">60S ribosomal protein L7a</fullName>
    </recommendedName>
</protein>
<evidence type="ECO:0000259" key="6">
    <source>
        <dbReference type="Pfam" id="PF01248"/>
    </source>
</evidence>
<dbReference type="EMBL" id="CAXHTA020000002">
    <property type="protein sequence ID" value="CAL5219500.1"/>
    <property type="molecule type" value="Genomic_DNA"/>
</dbReference>
<dbReference type="SUPFAM" id="SSF55315">
    <property type="entry name" value="L30e-like"/>
    <property type="match status" value="1"/>
</dbReference>